<name>A0A8J8P294_HALGN</name>
<keyword evidence="2" id="KW-1185">Reference proteome</keyword>
<evidence type="ECO:0000313" key="1">
    <source>
        <dbReference type="EMBL" id="TNV84311.1"/>
    </source>
</evidence>
<proteinExistence type="predicted"/>
<evidence type="ECO:0000313" key="2">
    <source>
        <dbReference type="Proteomes" id="UP000785679"/>
    </source>
</evidence>
<sequence length="131" mass="15109">MQRIKSLIGDTQVIQVRLDTLSLQNSCVKTIGKLIEKCHITVKSTLFLALRQKLKGRDKRLRATHGKQPRFKQQLQLKMFNMGFKATSQARNIFFFLSSVKKSSMRLFVNSIAVIVESKRLRTLPKEQGME</sequence>
<organism evidence="1 2">
    <name type="scientific">Halteria grandinella</name>
    <dbReference type="NCBI Taxonomy" id="5974"/>
    <lineage>
        <taxon>Eukaryota</taxon>
        <taxon>Sar</taxon>
        <taxon>Alveolata</taxon>
        <taxon>Ciliophora</taxon>
        <taxon>Intramacronucleata</taxon>
        <taxon>Spirotrichea</taxon>
        <taxon>Stichotrichia</taxon>
        <taxon>Sporadotrichida</taxon>
        <taxon>Halteriidae</taxon>
        <taxon>Halteria</taxon>
    </lineage>
</organism>
<dbReference type="Proteomes" id="UP000785679">
    <property type="component" value="Unassembled WGS sequence"/>
</dbReference>
<protein>
    <submittedName>
        <fullName evidence="1">Uncharacterized protein</fullName>
    </submittedName>
</protein>
<dbReference type="AlphaFoldDB" id="A0A8J8P294"/>
<accession>A0A8J8P294</accession>
<comment type="caution">
    <text evidence="1">The sequence shown here is derived from an EMBL/GenBank/DDBJ whole genome shotgun (WGS) entry which is preliminary data.</text>
</comment>
<reference evidence="1" key="1">
    <citation type="submission" date="2019-06" db="EMBL/GenBank/DDBJ databases">
        <authorList>
            <person name="Zheng W."/>
        </authorList>
    </citation>
    <scope>NUCLEOTIDE SEQUENCE</scope>
    <source>
        <strain evidence="1">QDHG01</strain>
    </source>
</reference>
<gene>
    <name evidence="1" type="ORF">FGO68_gene4114</name>
</gene>
<dbReference type="EMBL" id="RRYP01002907">
    <property type="protein sequence ID" value="TNV84311.1"/>
    <property type="molecule type" value="Genomic_DNA"/>
</dbReference>